<protein>
    <recommendedName>
        <fullName evidence="6">Small ribosomal subunit protein bS20c</fullName>
    </recommendedName>
</protein>
<organism evidence="7">
    <name type="scientific">Kumanoa mahlacensis</name>
    <dbReference type="NCBI Taxonomy" id="1196387"/>
    <lineage>
        <taxon>Eukaryota</taxon>
        <taxon>Rhodophyta</taxon>
        <taxon>Florideophyceae</taxon>
        <taxon>Nemaliophycidae</taxon>
        <taxon>Batrachospermales</taxon>
        <taxon>Batrachospermaceae</taxon>
        <taxon>Kumanoa</taxon>
    </lineage>
</organism>
<keyword evidence="3 6" id="KW-0694">RNA-binding</keyword>
<dbReference type="Pfam" id="PF01649">
    <property type="entry name" value="Ribosomal_S20p"/>
    <property type="match status" value="1"/>
</dbReference>
<dbReference type="Gene3D" id="1.20.58.110">
    <property type="entry name" value="Ribosomal protein S20"/>
    <property type="match status" value="1"/>
</dbReference>
<sequence>MPKKLSVLKRVVIAERNNCRNKTYQSMIKTLTKKYLTSINTNEQKKDVEYLKISLNNLYSKIDKAIKKGVFHPNNGARKKSSLSKALKNITFKIQTP</sequence>
<evidence type="ECO:0000256" key="2">
    <source>
        <dbReference type="ARBA" id="ARBA00022730"/>
    </source>
</evidence>
<dbReference type="HAMAP" id="MF_00500">
    <property type="entry name" value="Ribosomal_bS20"/>
    <property type="match status" value="1"/>
</dbReference>
<dbReference type="EMBL" id="MK641509">
    <property type="protein sequence ID" value="UEQ11902.1"/>
    <property type="molecule type" value="Genomic_DNA"/>
</dbReference>
<comment type="similarity">
    <text evidence="1 6">Belongs to the bacterial ribosomal protein bS20 family.</text>
</comment>
<accession>A0A8K1YU57</accession>
<keyword evidence="7" id="KW-0150">Chloroplast</keyword>
<evidence type="ECO:0000256" key="6">
    <source>
        <dbReference type="HAMAP-Rule" id="MF_00500"/>
    </source>
</evidence>
<keyword evidence="4 6" id="KW-0689">Ribosomal protein</keyword>
<dbReference type="PANTHER" id="PTHR33398:SF1">
    <property type="entry name" value="SMALL RIBOSOMAL SUBUNIT PROTEIN BS20C"/>
    <property type="match status" value="1"/>
</dbReference>
<gene>
    <name evidence="6 7" type="primary">rps20</name>
</gene>
<comment type="function">
    <text evidence="6">Binds directly to 16S ribosomal RNA.</text>
</comment>
<evidence type="ECO:0000256" key="3">
    <source>
        <dbReference type="ARBA" id="ARBA00022884"/>
    </source>
</evidence>
<dbReference type="AlphaFoldDB" id="A0A8K1YU57"/>
<reference evidence="7" key="1">
    <citation type="submission" date="2019-03" db="EMBL/GenBank/DDBJ databases">
        <title>Phycologia Chloroplast and mitochondrial genomes of Kumanoa mahlacensis.</title>
        <authorList>
            <person name="Fang K."/>
        </authorList>
    </citation>
    <scope>NUCLEOTIDE SEQUENCE</scope>
    <source>
        <strain evidence="7">SAS-FKP1701</strain>
    </source>
</reference>
<evidence type="ECO:0000313" key="7">
    <source>
        <dbReference type="EMBL" id="UEQ11902.1"/>
    </source>
</evidence>
<dbReference type="InterPro" id="IPR036510">
    <property type="entry name" value="Ribosomal_bS20_sf"/>
</dbReference>
<name>A0A8K1YU57_9FLOR</name>
<evidence type="ECO:0000256" key="1">
    <source>
        <dbReference type="ARBA" id="ARBA00007634"/>
    </source>
</evidence>
<dbReference type="GO" id="GO:0015935">
    <property type="term" value="C:small ribosomal subunit"/>
    <property type="evidence" value="ECO:0007669"/>
    <property type="project" value="TreeGrafter"/>
</dbReference>
<dbReference type="PANTHER" id="PTHR33398">
    <property type="entry name" value="30S RIBOSOMAL PROTEIN S20"/>
    <property type="match status" value="1"/>
</dbReference>
<evidence type="ECO:0000256" key="5">
    <source>
        <dbReference type="ARBA" id="ARBA00023274"/>
    </source>
</evidence>
<comment type="subcellular location">
    <subcellularLocation>
        <location evidence="6">Plastid</location>
        <location evidence="6">Chloroplast</location>
    </subcellularLocation>
</comment>
<geneLocation type="chloroplast" evidence="7"/>
<keyword evidence="7" id="KW-0934">Plastid</keyword>
<keyword evidence="2 6" id="KW-0699">rRNA-binding</keyword>
<evidence type="ECO:0000256" key="4">
    <source>
        <dbReference type="ARBA" id="ARBA00022980"/>
    </source>
</evidence>
<dbReference type="InterPro" id="IPR002583">
    <property type="entry name" value="Ribosomal_bS20"/>
</dbReference>
<keyword evidence="5 6" id="KW-0687">Ribonucleoprotein</keyword>
<dbReference type="NCBIfam" id="TIGR00029">
    <property type="entry name" value="S20"/>
    <property type="match status" value="1"/>
</dbReference>
<dbReference type="GO" id="GO:0006412">
    <property type="term" value="P:translation"/>
    <property type="evidence" value="ECO:0007669"/>
    <property type="project" value="UniProtKB-UniRule"/>
</dbReference>
<dbReference type="GO" id="GO:0003735">
    <property type="term" value="F:structural constituent of ribosome"/>
    <property type="evidence" value="ECO:0007669"/>
    <property type="project" value="InterPro"/>
</dbReference>
<proteinExistence type="inferred from homology"/>
<dbReference type="SUPFAM" id="SSF46992">
    <property type="entry name" value="Ribosomal protein S20"/>
    <property type="match status" value="1"/>
</dbReference>
<dbReference type="GO" id="GO:0009507">
    <property type="term" value="C:chloroplast"/>
    <property type="evidence" value="ECO:0007669"/>
    <property type="project" value="UniProtKB-SubCell"/>
</dbReference>
<dbReference type="GO" id="GO:0070181">
    <property type="term" value="F:small ribosomal subunit rRNA binding"/>
    <property type="evidence" value="ECO:0007669"/>
    <property type="project" value="TreeGrafter"/>
</dbReference>